<organism evidence="1 2">
    <name type="scientific">Campylobacter rectus RM3267</name>
    <dbReference type="NCBI Taxonomy" id="553218"/>
    <lineage>
        <taxon>Bacteria</taxon>
        <taxon>Pseudomonadati</taxon>
        <taxon>Campylobacterota</taxon>
        <taxon>Epsilonproteobacteria</taxon>
        <taxon>Campylobacterales</taxon>
        <taxon>Campylobacteraceae</taxon>
        <taxon>Campylobacter</taxon>
    </lineage>
</organism>
<evidence type="ECO:0000313" key="1">
    <source>
        <dbReference type="EMBL" id="EEF13714.1"/>
    </source>
</evidence>
<reference evidence="1 2" key="1">
    <citation type="submission" date="2008-08" db="EMBL/GenBank/DDBJ databases">
        <authorList>
            <person name="Madupu R."/>
            <person name="Durkin A.S."/>
            <person name="Torralba M."/>
            <person name="Methe B."/>
            <person name="Sutton G.G."/>
            <person name="Strausberg R.L."/>
            <person name="Nelson K.E."/>
        </authorList>
    </citation>
    <scope>NUCLEOTIDE SEQUENCE [LARGE SCALE GENOMIC DNA]</scope>
    <source>
        <strain evidence="1 2">RM3267</strain>
    </source>
</reference>
<comment type="caution">
    <text evidence="1">The sequence shown here is derived from an EMBL/GenBank/DDBJ whole genome shotgun (WGS) entry which is preliminary data.</text>
</comment>
<evidence type="ECO:0000313" key="2">
    <source>
        <dbReference type="Proteomes" id="UP000003082"/>
    </source>
</evidence>
<sequence>MFFNFHINFTAARSFARRIWRATRAQNAAVREDWVFLY</sequence>
<proteinExistence type="predicted"/>
<keyword evidence="2" id="KW-1185">Reference proteome</keyword>
<dbReference type="Proteomes" id="UP000003082">
    <property type="component" value="Unassembled WGS sequence"/>
</dbReference>
<protein>
    <submittedName>
        <fullName evidence="1">Uncharacterized protein</fullName>
    </submittedName>
</protein>
<gene>
    <name evidence="1" type="ORF">CAMRE0001_1050</name>
</gene>
<dbReference type="AlphaFoldDB" id="B9D2V0"/>
<name>B9D2V0_CAMRE</name>
<dbReference type="EMBL" id="ACFU01000015">
    <property type="protein sequence ID" value="EEF13714.1"/>
    <property type="molecule type" value="Genomic_DNA"/>
</dbReference>
<accession>B9D2V0</accession>